<evidence type="ECO:0000256" key="4">
    <source>
        <dbReference type="PIRSR" id="PIRSR001227-1"/>
    </source>
</evidence>
<dbReference type="CDD" id="cd03747">
    <property type="entry name" value="Ntn_PGA_like"/>
    <property type="match status" value="1"/>
</dbReference>
<dbReference type="Gene3D" id="1.10.1400.10">
    <property type="match status" value="1"/>
</dbReference>
<feature type="active site" description="Nucleophile" evidence="4">
    <location>
        <position position="303"/>
    </location>
</feature>
<dbReference type="Gene3D" id="2.30.120.10">
    <property type="match status" value="1"/>
</dbReference>
<sequence length="836" mass="92230">MSTSRPSPSVPSWQPPARPFSRTASWLRRLVFVLLGFVLLVAACVLGARLWFSHALRASLPVVEGSLPVGGLSASVRVERNEHGIPHITASTMDDLIFAQGFTTAQDRLWQMDVLRRHGAGELAAIFGSALIPHDRLQRYLQIRAAADRAVANLDPAEHHWLDTYARGVNALIDSQTGQLPAEFRVLGYKPAPWTARDSLLIALVMAQDLSTKFPDKLNREAVMARLSPELQADLYPVGSWRDHPPSEGKPDLTVPKEFIEIPLDASQASLRSPEHTRELAEVESILAPFVSRYRCEDCTAGSNNWVVAGAHTASGHPLLADDMHLALGIPGIWYEADLEAPNFHATGVSLPGVPFIIVGHNQHIAWGFTNSGADVQDLYVETVDHDRYKTPDGTWLPLEHAHELIQVAHGRNVDLDITLTRHGNVSTPILSPLYPKETRQIALRWNVYDPAVIRSPFALVNSAQNWTEFLDAFRNFGAPSQSVVYADDQGHIGYHLLGKIPLRGEATHASGLTPVPVTSGTYEWSGYIPFDMLPQVFDPPGGILATANSRITDENYPFAISLDWGIPYRNERIWKVLASKQDLTLDDMSALQNDTFSALDQTIAHRLAYAIDHAKAPSKRLRQAADLLRSWDGNVTIESPAPAIVAATKDALWPMLLEPHLGDAAKLYTWGEKSFVLEELIARTPAQWLPADKSDWNELLTSALDKGLNQASAPSNLEKWHWGDQNRLAENHPIFGKAVWMRPIVGRNTGAPSLPLAGDISAVRSVSPDHGPSQRFTVDPYDPEHATMVIPYGQSGNLASPWYMDQFPSWYSGRPLPLPFNFNGAGSHLLTLTPK</sequence>
<feature type="binding site" evidence="5">
    <location>
        <position position="375"/>
    </location>
    <ligand>
        <name>Ca(2+)</name>
        <dbReference type="ChEBI" id="CHEBI:29108"/>
    </ligand>
</feature>
<dbReference type="InterPro" id="IPR002692">
    <property type="entry name" value="S45"/>
</dbReference>
<keyword evidence="2" id="KW-0378">Hydrolase</keyword>
<name>E8V554_TERSS</name>
<accession>E8V554</accession>
<dbReference type="MEROPS" id="S45.003"/>
<evidence type="ECO:0000256" key="3">
    <source>
        <dbReference type="ARBA" id="ARBA00023145"/>
    </source>
</evidence>
<dbReference type="Gene3D" id="1.10.439.10">
    <property type="entry name" value="Penicillin Amidohydrolase, domain 1"/>
    <property type="match status" value="1"/>
</dbReference>
<keyword evidence="7" id="KW-1185">Reference proteome</keyword>
<reference evidence="6 7" key="1">
    <citation type="journal article" date="2012" name="Stand. Genomic Sci.">
        <title>Complete genome sequence of Terriglobus saanensis type strain SP1PR4(T), an Acidobacteria from tundra soil.</title>
        <authorList>
            <person name="Rawat S.R."/>
            <person name="Mannisto M.K."/>
            <person name="Starovoytov V."/>
            <person name="Goodwin L."/>
            <person name="Nolan M."/>
            <person name="Hauser L."/>
            <person name="Land M."/>
            <person name="Davenport K.W."/>
            <person name="Woyke T."/>
            <person name="Haggblom M.M."/>
        </authorList>
    </citation>
    <scope>NUCLEOTIDE SEQUENCE</scope>
    <source>
        <strain evidence="7">ATCC BAA-1853 / DSM 23119 / SP1PR4</strain>
    </source>
</reference>
<dbReference type="PIRSF" id="PIRSF001227">
    <property type="entry name" value="Pen_acylase"/>
    <property type="match status" value="1"/>
</dbReference>
<dbReference type="AlphaFoldDB" id="E8V554"/>
<dbReference type="GO" id="GO:0046872">
    <property type="term" value="F:metal ion binding"/>
    <property type="evidence" value="ECO:0007669"/>
    <property type="project" value="UniProtKB-KW"/>
</dbReference>
<dbReference type="InterPro" id="IPR043147">
    <property type="entry name" value="Penicillin_amidase_A-knob"/>
</dbReference>
<dbReference type="SUPFAM" id="SSF56235">
    <property type="entry name" value="N-terminal nucleophile aminohydrolases (Ntn hydrolases)"/>
    <property type="match status" value="1"/>
</dbReference>
<dbReference type="PANTHER" id="PTHR34218">
    <property type="entry name" value="PEPTIDASE S45 PENICILLIN AMIDASE"/>
    <property type="match status" value="1"/>
</dbReference>
<evidence type="ECO:0000313" key="6">
    <source>
        <dbReference type="EMBL" id="ADV83741.1"/>
    </source>
</evidence>
<comment type="cofactor">
    <cofactor evidence="5">
        <name>Ca(2+)</name>
        <dbReference type="ChEBI" id="CHEBI:29108"/>
    </cofactor>
    <text evidence="5">Binds 1 Ca(2+) ion per dimer.</text>
</comment>
<dbReference type="InterPro" id="IPR014395">
    <property type="entry name" value="Pen/GL7ACA/AHL_acylase"/>
</dbReference>
<dbReference type="PANTHER" id="PTHR34218:SF4">
    <property type="entry name" value="ACYL-HOMOSERINE LACTONE ACYLASE QUIP"/>
    <property type="match status" value="1"/>
</dbReference>
<keyword evidence="5" id="KW-0106">Calcium</keyword>
<dbReference type="HOGENOM" id="CLU_011790_0_0_0"/>
<dbReference type="Gene3D" id="3.60.20.10">
    <property type="entry name" value="Glutamine Phosphoribosylpyrophosphate, subunit 1, domain 1"/>
    <property type="match status" value="1"/>
</dbReference>
<dbReference type="OrthoDB" id="9759796at2"/>
<dbReference type="GO" id="GO:0016811">
    <property type="term" value="F:hydrolase activity, acting on carbon-nitrogen (but not peptide) bonds, in linear amides"/>
    <property type="evidence" value="ECO:0007669"/>
    <property type="project" value="InterPro"/>
</dbReference>
<dbReference type="Proteomes" id="UP000006844">
    <property type="component" value="Chromosome"/>
</dbReference>
<comment type="similarity">
    <text evidence="1">Belongs to the peptidase S45 family.</text>
</comment>
<protein>
    <submittedName>
        <fullName evidence="6">Peptidase S45 penicillin amidase</fullName>
    </submittedName>
</protein>
<dbReference type="RefSeq" id="WP_013569472.1">
    <property type="nucleotide sequence ID" value="NC_014963.1"/>
</dbReference>
<proteinExistence type="inferred from homology"/>
<evidence type="ECO:0000313" key="7">
    <source>
        <dbReference type="Proteomes" id="UP000006844"/>
    </source>
</evidence>
<dbReference type="EMBL" id="CP002467">
    <property type="protein sequence ID" value="ADV83741.1"/>
    <property type="molecule type" value="Genomic_DNA"/>
</dbReference>
<organism evidence="6 7">
    <name type="scientific">Terriglobus saanensis (strain ATCC BAA-1853 / DSM 23119 / SP1PR4)</name>
    <dbReference type="NCBI Taxonomy" id="401053"/>
    <lineage>
        <taxon>Bacteria</taxon>
        <taxon>Pseudomonadati</taxon>
        <taxon>Acidobacteriota</taxon>
        <taxon>Terriglobia</taxon>
        <taxon>Terriglobales</taxon>
        <taxon>Acidobacteriaceae</taxon>
        <taxon>Terriglobus</taxon>
    </lineage>
</organism>
<dbReference type="InterPro" id="IPR043146">
    <property type="entry name" value="Penicillin_amidase_N_B-knob"/>
</dbReference>
<keyword evidence="5" id="KW-0479">Metal-binding</keyword>
<gene>
    <name evidence="6" type="ordered locus">AciPR4_2981</name>
</gene>
<evidence type="ECO:0000256" key="5">
    <source>
        <dbReference type="PIRSR" id="PIRSR001227-2"/>
    </source>
</evidence>
<dbReference type="Pfam" id="PF01804">
    <property type="entry name" value="Penicil_amidase"/>
    <property type="match status" value="1"/>
</dbReference>
<feature type="binding site" evidence="5">
    <location>
        <position position="378"/>
    </location>
    <ligand>
        <name>Ca(2+)</name>
        <dbReference type="ChEBI" id="CHEBI:29108"/>
    </ligand>
</feature>
<dbReference type="KEGG" id="tsa:AciPR4_2981"/>
<evidence type="ECO:0000256" key="1">
    <source>
        <dbReference type="ARBA" id="ARBA00006586"/>
    </source>
</evidence>
<evidence type="ECO:0000256" key="2">
    <source>
        <dbReference type="ARBA" id="ARBA00022801"/>
    </source>
</evidence>
<dbReference type="eggNOG" id="COG2366">
    <property type="taxonomic scope" value="Bacteria"/>
</dbReference>
<dbReference type="InterPro" id="IPR023343">
    <property type="entry name" value="Penicillin_amidase_dom1"/>
</dbReference>
<keyword evidence="3" id="KW-0865">Zymogen</keyword>
<dbReference type="InterPro" id="IPR029055">
    <property type="entry name" value="Ntn_hydrolases_N"/>
</dbReference>
<dbReference type="GO" id="GO:0017000">
    <property type="term" value="P:antibiotic biosynthetic process"/>
    <property type="evidence" value="ECO:0007669"/>
    <property type="project" value="InterPro"/>
</dbReference>
<dbReference type="STRING" id="401053.AciPR4_2981"/>